<dbReference type="PATRIC" id="fig|656366.3.peg.3071"/>
<dbReference type="OrthoDB" id="9809391at2"/>
<dbReference type="AlphaFoldDB" id="A0A0M4QJG7"/>
<dbReference type="InterPro" id="IPR012925">
    <property type="entry name" value="TipAS_dom"/>
</dbReference>
<keyword evidence="7" id="KW-1185">Reference proteome</keyword>
<dbReference type="SMART" id="SM00422">
    <property type="entry name" value="HTH_MERR"/>
    <property type="match status" value="1"/>
</dbReference>
<dbReference type="InterPro" id="IPR009061">
    <property type="entry name" value="DNA-bd_dom_put_sf"/>
</dbReference>
<evidence type="ECO:0000259" key="5">
    <source>
        <dbReference type="PROSITE" id="PS50937"/>
    </source>
</evidence>
<proteinExistence type="predicted"/>
<dbReference type="PANTHER" id="PTHR30204:SF90">
    <property type="entry name" value="HTH-TYPE TRANSCRIPTIONAL ACTIVATOR MTA"/>
    <property type="match status" value="1"/>
</dbReference>
<dbReference type="Proteomes" id="UP000062833">
    <property type="component" value="Chromosome"/>
</dbReference>
<dbReference type="InterPro" id="IPR036244">
    <property type="entry name" value="TipA-like_antibiotic-bd"/>
</dbReference>
<dbReference type="Pfam" id="PF07739">
    <property type="entry name" value="TipAS"/>
    <property type="match status" value="1"/>
</dbReference>
<dbReference type="GO" id="GO:0003700">
    <property type="term" value="F:DNA-binding transcription factor activity"/>
    <property type="evidence" value="ECO:0007669"/>
    <property type="project" value="InterPro"/>
</dbReference>
<reference evidence="7" key="1">
    <citation type="submission" date="2015-09" db="EMBL/GenBank/DDBJ databases">
        <title>Complete genome of Arthrobacter alpinus strain R3.8.</title>
        <authorList>
            <person name="See-Too W.S."/>
            <person name="Chan K.G."/>
        </authorList>
    </citation>
    <scope>NUCLEOTIDE SEQUENCE [LARGE SCALE GENOMIC DNA]</scope>
    <source>
        <strain evidence="7">R3.8</strain>
    </source>
</reference>
<protein>
    <recommendedName>
        <fullName evidence="5">HTH merR-type domain-containing protein</fullName>
    </recommendedName>
</protein>
<gene>
    <name evidence="6" type="ORF">AOC05_14245</name>
</gene>
<dbReference type="InterPro" id="IPR047057">
    <property type="entry name" value="MerR_fam"/>
</dbReference>
<dbReference type="SUPFAM" id="SSF46955">
    <property type="entry name" value="Putative DNA-binding domain"/>
    <property type="match status" value="1"/>
</dbReference>
<sequence>MDWPVQQIAAQAGTTCRTLRHHHTIGLLTPSRTASNGYLHYNQAALVRLQRILLLRELGLGLPAIAAVLSAETSVPDALRRHVAWWGLDTTQKQAWKDSVASLNNDWITASTSGVTPDSPQAQELARRYVQWLRSIPGTLATAPGGDVRSYVLGLAEMYVADGRFGANYGRAGGAGLVRGALVIFAERGL</sequence>
<dbReference type="GO" id="GO:0003677">
    <property type="term" value="F:DNA binding"/>
    <property type="evidence" value="ECO:0007669"/>
    <property type="project" value="UniProtKB-KW"/>
</dbReference>
<evidence type="ECO:0000256" key="2">
    <source>
        <dbReference type="ARBA" id="ARBA00023125"/>
    </source>
</evidence>
<keyword evidence="2" id="KW-0238">DNA-binding</keyword>
<evidence type="ECO:0000256" key="4">
    <source>
        <dbReference type="ARBA" id="ARBA00023163"/>
    </source>
</evidence>
<dbReference type="SUPFAM" id="SSF89082">
    <property type="entry name" value="Antibiotic binding domain of TipA-like multidrug resistance regulators"/>
    <property type="match status" value="1"/>
</dbReference>
<dbReference type="KEGG" id="aaq:AOC05_14245"/>
<dbReference type="PROSITE" id="PS50937">
    <property type="entry name" value="HTH_MERR_2"/>
    <property type="match status" value="1"/>
</dbReference>
<keyword evidence="3" id="KW-0010">Activator</keyword>
<keyword evidence="1" id="KW-0805">Transcription regulation</keyword>
<organism evidence="6 7">
    <name type="scientific">Arthrobacter alpinus</name>
    <dbReference type="NCBI Taxonomy" id="656366"/>
    <lineage>
        <taxon>Bacteria</taxon>
        <taxon>Bacillati</taxon>
        <taxon>Actinomycetota</taxon>
        <taxon>Actinomycetes</taxon>
        <taxon>Micrococcales</taxon>
        <taxon>Micrococcaceae</taxon>
        <taxon>Arthrobacter</taxon>
    </lineage>
</organism>
<keyword evidence="4" id="KW-0804">Transcription</keyword>
<feature type="domain" description="HTH merR-type" evidence="5">
    <location>
        <begin position="1"/>
        <end position="71"/>
    </location>
</feature>
<name>A0A0M4QJG7_9MICC</name>
<dbReference type="PANTHER" id="PTHR30204">
    <property type="entry name" value="REDOX-CYCLING DRUG-SENSING TRANSCRIPTIONAL ACTIVATOR SOXR"/>
    <property type="match status" value="1"/>
</dbReference>
<accession>A0A0M4QJG7</accession>
<evidence type="ECO:0000256" key="1">
    <source>
        <dbReference type="ARBA" id="ARBA00023015"/>
    </source>
</evidence>
<evidence type="ECO:0000313" key="7">
    <source>
        <dbReference type="Proteomes" id="UP000062833"/>
    </source>
</evidence>
<dbReference type="InterPro" id="IPR000551">
    <property type="entry name" value="MerR-type_HTH_dom"/>
</dbReference>
<evidence type="ECO:0000313" key="6">
    <source>
        <dbReference type="EMBL" id="ALE94267.1"/>
    </source>
</evidence>
<dbReference type="EMBL" id="CP012677">
    <property type="protein sequence ID" value="ALE94267.1"/>
    <property type="molecule type" value="Genomic_DNA"/>
</dbReference>
<dbReference type="Gene3D" id="1.10.490.50">
    <property type="entry name" value="Antibiotic binding domain of TipA-like multidrug resistance regulators"/>
    <property type="match status" value="1"/>
</dbReference>
<evidence type="ECO:0000256" key="3">
    <source>
        <dbReference type="ARBA" id="ARBA00023159"/>
    </source>
</evidence>
<dbReference type="Pfam" id="PF13411">
    <property type="entry name" value="MerR_1"/>
    <property type="match status" value="1"/>
</dbReference>
<dbReference type="Gene3D" id="1.10.1660.10">
    <property type="match status" value="1"/>
</dbReference>